<comment type="caution">
    <text evidence="2">The sequence shown here is derived from an EMBL/GenBank/DDBJ whole genome shotgun (WGS) entry which is preliminary data.</text>
</comment>
<gene>
    <name evidence="2" type="primary">pol</name>
    <name evidence="2" type="ORF">EVAR_40431_1</name>
</gene>
<dbReference type="InterPro" id="IPR036691">
    <property type="entry name" value="Endo/exonu/phosph_ase_sf"/>
</dbReference>
<organism evidence="2 3">
    <name type="scientific">Eumeta variegata</name>
    <name type="common">Bagworm moth</name>
    <name type="synonym">Eumeta japonica</name>
    <dbReference type="NCBI Taxonomy" id="151549"/>
    <lineage>
        <taxon>Eukaryota</taxon>
        <taxon>Metazoa</taxon>
        <taxon>Ecdysozoa</taxon>
        <taxon>Arthropoda</taxon>
        <taxon>Hexapoda</taxon>
        <taxon>Insecta</taxon>
        <taxon>Pterygota</taxon>
        <taxon>Neoptera</taxon>
        <taxon>Endopterygota</taxon>
        <taxon>Lepidoptera</taxon>
        <taxon>Glossata</taxon>
        <taxon>Ditrysia</taxon>
        <taxon>Tineoidea</taxon>
        <taxon>Psychidae</taxon>
        <taxon>Oiketicinae</taxon>
        <taxon>Eumeta</taxon>
    </lineage>
</organism>
<dbReference type="GO" id="GO:0003964">
    <property type="term" value="F:RNA-directed DNA polymerase activity"/>
    <property type="evidence" value="ECO:0007669"/>
    <property type="project" value="UniProtKB-KW"/>
</dbReference>
<dbReference type="Proteomes" id="UP000299102">
    <property type="component" value="Unassembled WGS sequence"/>
</dbReference>
<dbReference type="AlphaFoldDB" id="A0A4C1X005"/>
<keyword evidence="2" id="KW-0808">Transferase</keyword>
<keyword evidence="2" id="KW-0548">Nucleotidyltransferase</keyword>
<keyword evidence="3" id="KW-1185">Reference proteome</keyword>
<feature type="domain" description="Endonuclease/exonuclease/phosphatase" evidence="1">
    <location>
        <begin position="16"/>
        <end position="127"/>
    </location>
</feature>
<dbReference type="Pfam" id="PF14529">
    <property type="entry name" value="Exo_endo_phos_2"/>
    <property type="match status" value="1"/>
</dbReference>
<dbReference type="InterPro" id="IPR005135">
    <property type="entry name" value="Endo/exonuclease/phosphatase"/>
</dbReference>
<dbReference type="SUPFAM" id="SSF56219">
    <property type="entry name" value="DNase I-like"/>
    <property type="match status" value="1"/>
</dbReference>
<evidence type="ECO:0000313" key="2">
    <source>
        <dbReference type="EMBL" id="GBP56440.1"/>
    </source>
</evidence>
<protein>
    <submittedName>
        <fullName evidence="2">RNA-directed DNA polymerase from mobile element jockey</fullName>
    </submittedName>
</protein>
<dbReference type="OrthoDB" id="7487383at2759"/>
<dbReference type="EMBL" id="BGZK01000693">
    <property type="protein sequence ID" value="GBP56440.1"/>
    <property type="molecule type" value="Genomic_DNA"/>
</dbReference>
<evidence type="ECO:0000313" key="3">
    <source>
        <dbReference type="Proteomes" id="UP000299102"/>
    </source>
</evidence>
<dbReference type="Gene3D" id="3.60.10.10">
    <property type="entry name" value="Endonuclease/exonuclease/phosphatase"/>
    <property type="match status" value="1"/>
</dbReference>
<keyword evidence="2" id="KW-0695">RNA-directed DNA polymerase</keyword>
<sequence length="135" mass="15226">MEATGCRLAMTGHGTLIISVYLPSAKKLLRRDRRALLALGDAVILFRDFNCKNSRWYCPTTNYNGNKPIRLENRLDFEIIAPSTSSYYPDIVTNRPSTFDIALTKGVALNLNCIETLHGLLSDHRLVMLKMEPPD</sequence>
<name>A0A4C1X005_EUMVA</name>
<accession>A0A4C1X005</accession>
<proteinExistence type="predicted"/>
<evidence type="ECO:0000259" key="1">
    <source>
        <dbReference type="Pfam" id="PF14529"/>
    </source>
</evidence>
<reference evidence="2 3" key="1">
    <citation type="journal article" date="2019" name="Commun. Biol.">
        <title>The bagworm genome reveals a unique fibroin gene that provides high tensile strength.</title>
        <authorList>
            <person name="Kono N."/>
            <person name="Nakamura H."/>
            <person name="Ohtoshi R."/>
            <person name="Tomita M."/>
            <person name="Numata K."/>
            <person name="Arakawa K."/>
        </authorList>
    </citation>
    <scope>NUCLEOTIDE SEQUENCE [LARGE SCALE GENOMIC DNA]</scope>
</reference>